<accession>A0A3G4ZMN4</accession>
<reference evidence="1" key="1">
    <citation type="submission" date="2018-10" db="EMBL/GenBank/DDBJ databases">
        <title>Hidden diversity of soil giant viruses.</title>
        <authorList>
            <person name="Schulz F."/>
            <person name="Alteio L."/>
            <person name="Goudeau D."/>
            <person name="Ryan E.M."/>
            <person name="Malmstrom R.R."/>
            <person name="Blanchard J."/>
            <person name="Woyke T."/>
        </authorList>
    </citation>
    <scope>NUCLEOTIDE SEQUENCE</scope>
    <source>
        <strain evidence="1">TEV1</strain>
    </source>
</reference>
<name>A0A3G4ZMN4_9VIRU</name>
<dbReference type="EMBL" id="MK071982">
    <property type="protein sequence ID" value="AYV76106.1"/>
    <property type="molecule type" value="Genomic_DNA"/>
</dbReference>
<protein>
    <submittedName>
        <fullName evidence="1">Uncharacterized protein</fullName>
    </submittedName>
</protein>
<proteinExistence type="predicted"/>
<evidence type="ECO:0000313" key="1">
    <source>
        <dbReference type="EMBL" id="AYV76106.1"/>
    </source>
</evidence>
<gene>
    <name evidence="1" type="ORF">Terrestrivirus4_154</name>
</gene>
<organism evidence="1">
    <name type="scientific">Terrestrivirus sp</name>
    <dbReference type="NCBI Taxonomy" id="2487775"/>
    <lineage>
        <taxon>Viruses</taxon>
        <taxon>Varidnaviria</taxon>
        <taxon>Bamfordvirae</taxon>
        <taxon>Nucleocytoviricota</taxon>
        <taxon>Megaviricetes</taxon>
        <taxon>Imitervirales</taxon>
        <taxon>Mimiviridae</taxon>
        <taxon>Klosneuvirinae</taxon>
    </lineage>
</organism>
<sequence>MKVNYLLTGGCGTTKVQIDMSDENEFKMEYYSHWMGSEKKTIKIKGTFANDVSLFKDYKMYSLHPEFFKLNDANYPVNETEINLSIIILNDDRTVIYGDDEDEGIVMGGVLFNNGDRKYNAILHIKVKGQIADIVKFENNTHQLKMTTKLNKLTELYA</sequence>